<dbReference type="InterPro" id="IPR001107">
    <property type="entry name" value="Band_7"/>
</dbReference>
<keyword evidence="9" id="KW-0645">Protease</keyword>
<dbReference type="InterPro" id="IPR020980">
    <property type="entry name" value="Membrane_HflK_N"/>
</dbReference>
<evidence type="ECO:0000256" key="7">
    <source>
        <dbReference type="SAM" id="MobiDB-lite"/>
    </source>
</evidence>
<dbReference type="InterPro" id="IPR036013">
    <property type="entry name" value="Band_7/SPFH_dom_sf"/>
</dbReference>
<dbReference type="CDD" id="cd03404">
    <property type="entry name" value="SPFH_HflK"/>
    <property type="match status" value="1"/>
</dbReference>
<reference evidence="9 10" key="1">
    <citation type="submission" date="2021-04" db="EMBL/GenBank/DDBJ databases">
        <title>Magnetospirillum sulfuroxidans sp. nov., a facultative chemolithoautotrophic sulfur-oxidizing alphaproteobacterium isolated from freshwater sediment and proposals for Paramagetospirillum gen. nov., and Magnetospirillaceae fam. nov.</title>
        <authorList>
            <person name="Koziaeva V."/>
            <person name="Geelhoed J.S."/>
            <person name="Sorokin D.Y."/>
            <person name="Grouzdev D.S."/>
        </authorList>
    </citation>
    <scope>NUCLEOTIDE SEQUENCE [LARGE SCALE GENOMIC DNA]</scope>
    <source>
        <strain evidence="9 10">J10</strain>
    </source>
</reference>
<evidence type="ECO:0000313" key="10">
    <source>
        <dbReference type="Proteomes" id="UP000680714"/>
    </source>
</evidence>
<comment type="similarity">
    <text evidence="2 6">Belongs to the band 7/mec-2 family. HflK subfamily.</text>
</comment>
<keyword evidence="3" id="KW-0812">Transmembrane</keyword>
<keyword evidence="5" id="KW-0472">Membrane</keyword>
<dbReference type="RefSeq" id="WP_211545639.1">
    <property type="nucleotide sequence ID" value="NZ_JAGTUF010000001.1"/>
</dbReference>
<feature type="compositionally biased region" description="Gly residues" evidence="7">
    <location>
        <begin position="1"/>
        <end position="42"/>
    </location>
</feature>
<evidence type="ECO:0000256" key="2">
    <source>
        <dbReference type="ARBA" id="ARBA00006971"/>
    </source>
</evidence>
<feature type="region of interest" description="Disordered" evidence="7">
    <location>
        <begin position="1"/>
        <end position="49"/>
    </location>
</feature>
<evidence type="ECO:0000313" key="9">
    <source>
        <dbReference type="EMBL" id="MBR9970122.1"/>
    </source>
</evidence>
<dbReference type="PANTHER" id="PTHR43327:SF2">
    <property type="entry name" value="MODULATOR OF FTSH PROTEASE HFLK"/>
    <property type="match status" value="1"/>
</dbReference>
<evidence type="ECO:0000256" key="5">
    <source>
        <dbReference type="ARBA" id="ARBA00023136"/>
    </source>
</evidence>
<comment type="subunit">
    <text evidence="6">HflC and HflK may interact to form a multimeric complex.</text>
</comment>
<evidence type="ECO:0000256" key="3">
    <source>
        <dbReference type="ARBA" id="ARBA00022692"/>
    </source>
</evidence>
<gene>
    <name evidence="9" type="primary">hflK</name>
    <name evidence="9" type="ORF">KEC16_00155</name>
</gene>
<dbReference type="Proteomes" id="UP000680714">
    <property type="component" value="Unassembled WGS sequence"/>
</dbReference>
<evidence type="ECO:0000256" key="1">
    <source>
        <dbReference type="ARBA" id="ARBA00004167"/>
    </source>
</evidence>
<dbReference type="InterPro" id="IPR050710">
    <property type="entry name" value="Band7/mec-2_domain"/>
</dbReference>
<dbReference type="GO" id="GO:0006508">
    <property type="term" value="P:proteolysis"/>
    <property type="evidence" value="ECO:0007669"/>
    <property type="project" value="UniProtKB-KW"/>
</dbReference>
<dbReference type="Pfam" id="PF01145">
    <property type="entry name" value="Band_7"/>
    <property type="match status" value="1"/>
</dbReference>
<name>A0ABS5I7K7_9PROT</name>
<keyword evidence="4" id="KW-1133">Transmembrane helix</keyword>
<protein>
    <recommendedName>
        <fullName evidence="6">Protein HflK</fullName>
    </recommendedName>
</protein>
<sequence length="381" mass="41244">MPWNSGGNGGGGPWGSGGGNNGGGGNGGNPWGRGPGGGGNPGGPDIEDMIRRGQDKLRKAMPGGDMGSLGGKGLGILVALAIAGWAATGIYRVQPDQQGVVLRFGKWVDTTEPGLRYHLPYPMETVLLPQVTKINQLQLGFRNAGDSRFDRNSGRDVPEESRMLTGDENIVEADFTVFWQIKDAGKFLFNIRDPEGTVKVAAESAMRDMIGRNPIQAALSDKRQPIADAAKVELQRLLDSYDAGILITQVQLQKVEPPSAVIDAFNDVQRARADQERARNESEAYRNDIIPRARGEAEKMVQAAEGYKEQVLNMAQGQTKRFMALYDAWKQSPDVTERRLYLETMEEVMKDAPKIIIDPAAKGGQGVVPYLPLNSLKGAAQ</sequence>
<organism evidence="9 10">
    <name type="scientific">Magnetospirillum sulfuroxidans</name>
    <dbReference type="NCBI Taxonomy" id="611300"/>
    <lineage>
        <taxon>Bacteria</taxon>
        <taxon>Pseudomonadati</taxon>
        <taxon>Pseudomonadota</taxon>
        <taxon>Alphaproteobacteria</taxon>
        <taxon>Rhodospirillales</taxon>
        <taxon>Rhodospirillaceae</taxon>
        <taxon>Magnetospirillum</taxon>
    </lineage>
</organism>
<comment type="subcellular location">
    <subcellularLocation>
        <location evidence="1">Membrane</location>
        <topology evidence="1">Single-pass membrane protein</topology>
    </subcellularLocation>
</comment>
<dbReference type="NCBIfam" id="TIGR01933">
    <property type="entry name" value="hflK"/>
    <property type="match status" value="1"/>
</dbReference>
<accession>A0ABS5I7K7</accession>
<feature type="domain" description="Band 7" evidence="8">
    <location>
        <begin position="88"/>
        <end position="269"/>
    </location>
</feature>
<dbReference type="GO" id="GO:0008233">
    <property type="term" value="F:peptidase activity"/>
    <property type="evidence" value="ECO:0007669"/>
    <property type="project" value="UniProtKB-KW"/>
</dbReference>
<dbReference type="Gene3D" id="3.30.479.30">
    <property type="entry name" value="Band 7 domain"/>
    <property type="match status" value="1"/>
</dbReference>
<dbReference type="PANTHER" id="PTHR43327">
    <property type="entry name" value="STOMATIN-LIKE PROTEIN 2, MITOCHONDRIAL"/>
    <property type="match status" value="1"/>
</dbReference>
<evidence type="ECO:0000256" key="6">
    <source>
        <dbReference type="RuleBase" id="RU364113"/>
    </source>
</evidence>
<proteinExistence type="inferred from homology"/>
<comment type="function">
    <text evidence="6">HflC and HflK could encode or regulate a protease.</text>
</comment>
<dbReference type="SUPFAM" id="SSF117892">
    <property type="entry name" value="Band 7/SPFH domain"/>
    <property type="match status" value="1"/>
</dbReference>
<evidence type="ECO:0000259" key="8">
    <source>
        <dbReference type="SMART" id="SM00244"/>
    </source>
</evidence>
<keyword evidence="10" id="KW-1185">Reference proteome</keyword>
<evidence type="ECO:0000256" key="4">
    <source>
        <dbReference type="ARBA" id="ARBA00022989"/>
    </source>
</evidence>
<dbReference type="Pfam" id="PF12221">
    <property type="entry name" value="HflK_N"/>
    <property type="match status" value="1"/>
</dbReference>
<dbReference type="EMBL" id="JAGTUF010000001">
    <property type="protein sequence ID" value="MBR9970122.1"/>
    <property type="molecule type" value="Genomic_DNA"/>
</dbReference>
<dbReference type="SMART" id="SM00244">
    <property type="entry name" value="PHB"/>
    <property type="match status" value="1"/>
</dbReference>
<comment type="caution">
    <text evidence="9">The sequence shown here is derived from an EMBL/GenBank/DDBJ whole genome shotgun (WGS) entry which is preliminary data.</text>
</comment>
<dbReference type="InterPro" id="IPR010201">
    <property type="entry name" value="HflK"/>
</dbReference>
<keyword evidence="9" id="KW-0378">Hydrolase</keyword>